<name>A0A0G0R630_9BACT</name>
<comment type="caution">
    <text evidence="1">The sequence shown here is derived from an EMBL/GenBank/DDBJ whole genome shotgun (WGS) entry which is preliminary data.</text>
</comment>
<dbReference type="AlphaFoldDB" id="A0A0G0R630"/>
<organism evidence="1 2">
    <name type="scientific">Candidatus Curtissbacteria bacterium GW2011_GWA1_40_16</name>
    <dbReference type="NCBI Taxonomy" id="1618405"/>
    <lineage>
        <taxon>Bacteria</taxon>
        <taxon>Candidatus Curtissiibacteriota</taxon>
    </lineage>
</organism>
<proteinExistence type="predicted"/>
<sequence length="68" mass="7814">MYVSAAELTGEPDLTRTDFERGIYWSKTGCRSKWFTHEERDEMKQILGGQISGEVTDNPAFNILHVSY</sequence>
<gene>
    <name evidence="1" type="ORF">UT84_C0054G0004</name>
</gene>
<dbReference type="EMBL" id="LBYI01000054">
    <property type="protein sequence ID" value="KKR47863.1"/>
    <property type="molecule type" value="Genomic_DNA"/>
</dbReference>
<protein>
    <submittedName>
        <fullName evidence="1">Uncharacterized protein</fullName>
    </submittedName>
</protein>
<dbReference type="Proteomes" id="UP000034531">
    <property type="component" value="Unassembled WGS sequence"/>
</dbReference>
<evidence type="ECO:0000313" key="1">
    <source>
        <dbReference type="EMBL" id="KKR47863.1"/>
    </source>
</evidence>
<evidence type="ECO:0000313" key="2">
    <source>
        <dbReference type="Proteomes" id="UP000034531"/>
    </source>
</evidence>
<reference evidence="1 2" key="1">
    <citation type="journal article" date="2015" name="Nature">
        <title>rRNA introns, odd ribosomes, and small enigmatic genomes across a large radiation of phyla.</title>
        <authorList>
            <person name="Brown C.T."/>
            <person name="Hug L.A."/>
            <person name="Thomas B.C."/>
            <person name="Sharon I."/>
            <person name="Castelle C.J."/>
            <person name="Singh A."/>
            <person name="Wilkins M.J."/>
            <person name="Williams K.H."/>
            <person name="Banfield J.F."/>
        </authorList>
    </citation>
    <scope>NUCLEOTIDE SEQUENCE [LARGE SCALE GENOMIC DNA]</scope>
</reference>
<accession>A0A0G0R630</accession>